<evidence type="ECO:0000256" key="2">
    <source>
        <dbReference type="ARBA" id="ARBA00010961"/>
    </source>
</evidence>
<keyword evidence="4 6" id="KW-0238">DNA-binding</keyword>
<keyword evidence="8" id="KW-1185">Reference proteome</keyword>
<keyword evidence="5 6" id="KW-0233">DNA recombination</keyword>
<dbReference type="EMBL" id="CP002872">
    <property type="protein sequence ID" value="AEI34943.1"/>
    <property type="molecule type" value="Genomic_DNA"/>
</dbReference>
<evidence type="ECO:0000256" key="5">
    <source>
        <dbReference type="ARBA" id="ARBA00023172"/>
    </source>
</evidence>
<evidence type="ECO:0000313" key="7">
    <source>
        <dbReference type="EMBL" id="AEI34943.1"/>
    </source>
</evidence>
<reference evidence="7" key="1">
    <citation type="submission" date="2011-05" db="EMBL/GenBank/DDBJ databases">
        <authorList>
            <person name="Kuske C.R."/>
            <person name="Challacombe J.F."/>
            <person name="Siddaramappa S."/>
            <person name="Petersen J.M."/>
            <person name="Bruce D.C."/>
        </authorList>
    </citation>
    <scope>NUCLEOTIDE SEQUENCE</scope>
    <source>
        <strain evidence="7">TX077308</strain>
    </source>
</reference>
<organism evidence="7 8">
    <name type="scientific">Francisella salina</name>
    <dbReference type="NCBI Taxonomy" id="573569"/>
    <lineage>
        <taxon>Bacteria</taxon>
        <taxon>Pseudomonadati</taxon>
        <taxon>Pseudomonadota</taxon>
        <taxon>Gammaproteobacteria</taxon>
        <taxon>Thiotrichales</taxon>
        <taxon>Francisellaceae</taxon>
        <taxon>Francisella</taxon>
    </lineage>
</organism>
<name>A0ABM5M720_FRAST</name>
<evidence type="ECO:0000256" key="3">
    <source>
        <dbReference type="ARBA" id="ARBA00022578"/>
    </source>
</evidence>
<gene>
    <name evidence="7" type="ordered locus">F7308_0015</name>
</gene>
<evidence type="ECO:0000256" key="6">
    <source>
        <dbReference type="RuleBase" id="RU365089"/>
    </source>
</evidence>
<comment type="function">
    <text evidence="1 6">Required for the transposition of the insertion element.</text>
</comment>
<accession>A0ABM5M720</accession>
<protein>
    <recommendedName>
        <fullName evidence="6">Mutator family transposase</fullName>
    </recommendedName>
</protein>
<keyword evidence="3 6" id="KW-0815">Transposition</keyword>
<comment type="similarity">
    <text evidence="2 6">Belongs to the transposase mutator family.</text>
</comment>
<dbReference type="PANTHER" id="PTHR33217:SF5">
    <property type="entry name" value="MUTATOR FAMILY TRANSPOSASE"/>
    <property type="match status" value="1"/>
</dbReference>
<dbReference type="Pfam" id="PF00872">
    <property type="entry name" value="Transposase_mut"/>
    <property type="match status" value="1"/>
</dbReference>
<evidence type="ECO:0000313" key="8">
    <source>
        <dbReference type="Proteomes" id="UP000000490"/>
    </source>
</evidence>
<dbReference type="RefSeq" id="WP_013921806.1">
    <property type="nucleotide sequence ID" value="NC_015696.1"/>
</dbReference>
<evidence type="ECO:0000256" key="4">
    <source>
        <dbReference type="ARBA" id="ARBA00023125"/>
    </source>
</evidence>
<keyword evidence="6" id="KW-0814">Transposable element</keyword>
<evidence type="ECO:0000256" key="1">
    <source>
        <dbReference type="ARBA" id="ARBA00002190"/>
    </source>
</evidence>
<dbReference type="Proteomes" id="UP000000490">
    <property type="component" value="Chromosome"/>
</dbReference>
<proteinExistence type="inferred from homology"/>
<dbReference type="InterPro" id="IPR001207">
    <property type="entry name" value="Transposase_mutator"/>
</dbReference>
<sequence length="66" mass="8135">MIESLNSQFRKVIKNKKIFPKDDSVFKSLYLAIDYLTKKWSMTVRYWSEDMPYFAIEFEDRIQRFV</sequence>
<dbReference type="PANTHER" id="PTHR33217">
    <property type="entry name" value="TRANSPOSASE FOR INSERTION SEQUENCE ELEMENT IS1081"/>
    <property type="match status" value="1"/>
</dbReference>